<dbReference type="Proteomes" id="UP000287224">
    <property type="component" value="Unassembled WGS sequence"/>
</dbReference>
<reference evidence="2" key="1">
    <citation type="submission" date="2018-12" db="EMBL/GenBank/DDBJ databases">
        <title>Tengunoibacter tsumagoiensis gen. nov., sp. nov., Dictyobacter kobayashii sp. nov., D. alpinus sp. nov., and D. joshuensis sp. nov. and description of Dictyobacteraceae fam. nov. within the order Ktedonobacterales isolated from Tengu-no-mugimeshi.</title>
        <authorList>
            <person name="Wang C.M."/>
            <person name="Zheng Y."/>
            <person name="Sakai Y."/>
            <person name="Toyoda A."/>
            <person name="Minakuchi Y."/>
            <person name="Abe K."/>
            <person name="Yokota A."/>
            <person name="Yabe S."/>
        </authorList>
    </citation>
    <scope>NUCLEOTIDE SEQUENCE [LARGE SCALE GENOMIC DNA]</scope>
    <source>
        <strain evidence="2">S-27</strain>
    </source>
</reference>
<dbReference type="RefSeq" id="WP_126595361.1">
    <property type="nucleotide sequence ID" value="NZ_BIFQ01000001.1"/>
</dbReference>
<evidence type="ECO:0008006" key="3">
    <source>
        <dbReference type="Google" id="ProtNLM"/>
    </source>
</evidence>
<keyword evidence="2" id="KW-1185">Reference proteome</keyword>
<dbReference type="InterPro" id="IPR021441">
    <property type="entry name" value="DUF3090"/>
</dbReference>
<dbReference type="AlphaFoldDB" id="A0A401ZB94"/>
<sequence length="195" mass="21381">MGIDLGRVSIIGADAVGQPGQRRFRIFARNREASTIMWLEKEQLSGLAEALDRSLALITEGQILRTEARAGGIMAAVTMPADFSRYPDYEVQVGQMRLSFDEQDSLFALLITPLNISLESGREPEVTMSEEDQIQVGFTQQQAQDLSSTIQAVVTSGRPVCPLCHTPLDGGPHACVKQNGHREIVQIEEPDDEGE</sequence>
<comment type="caution">
    <text evidence="1">The sequence shown here is derived from an EMBL/GenBank/DDBJ whole genome shotgun (WGS) entry which is preliminary data.</text>
</comment>
<evidence type="ECO:0000313" key="1">
    <source>
        <dbReference type="EMBL" id="GCE04181.1"/>
    </source>
</evidence>
<dbReference type="Pfam" id="PF11290">
    <property type="entry name" value="DUF3090"/>
    <property type="match status" value="1"/>
</dbReference>
<dbReference type="EMBL" id="BIFQ01000001">
    <property type="protein sequence ID" value="GCE04181.1"/>
    <property type="molecule type" value="Genomic_DNA"/>
</dbReference>
<proteinExistence type="predicted"/>
<name>A0A401ZB94_9CHLR</name>
<gene>
    <name evidence="1" type="ORF">KDAU_15100</name>
</gene>
<evidence type="ECO:0000313" key="2">
    <source>
        <dbReference type="Proteomes" id="UP000287224"/>
    </source>
</evidence>
<organism evidence="1 2">
    <name type="scientific">Dictyobacter aurantiacus</name>
    <dbReference type="NCBI Taxonomy" id="1936993"/>
    <lineage>
        <taxon>Bacteria</taxon>
        <taxon>Bacillati</taxon>
        <taxon>Chloroflexota</taxon>
        <taxon>Ktedonobacteria</taxon>
        <taxon>Ktedonobacterales</taxon>
        <taxon>Dictyobacteraceae</taxon>
        <taxon>Dictyobacter</taxon>
    </lineage>
</organism>
<protein>
    <recommendedName>
        <fullName evidence="3">DUF3090 family protein</fullName>
    </recommendedName>
</protein>
<accession>A0A401ZB94</accession>
<dbReference type="OrthoDB" id="156387at2"/>